<evidence type="ECO:0000313" key="4">
    <source>
        <dbReference type="EMBL" id="BAU26113.1"/>
    </source>
</evidence>
<keyword evidence="3" id="KW-0408">Iron</keyword>
<evidence type="ECO:0000256" key="3">
    <source>
        <dbReference type="ARBA" id="ARBA00023004"/>
    </source>
</evidence>
<dbReference type="SUPFAM" id="SSF47188">
    <property type="entry name" value="Hemerythrin-like"/>
    <property type="match status" value="1"/>
</dbReference>
<dbReference type="OrthoDB" id="266313at2"/>
<dbReference type="NCBIfam" id="NF033749">
    <property type="entry name" value="bact_hemeryth"/>
    <property type="match status" value="1"/>
</dbReference>
<dbReference type="CDD" id="cd12107">
    <property type="entry name" value="Hemerythrin"/>
    <property type="match status" value="1"/>
</dbReference>
<dbReference type="PANTHER" id="PTHR37164:SF1">
    <property type="entry name" value="BACTERIOHEMERYTHRIN"/>
    <property type="match status" value="1"/>
</dbReference>
<dbReference type="InterPro" id="IPR012827">
    <property type="entry name" value="Hemerythrin_metal-bd"/>
</dbReference>
<dbReference type="InterPro" id="IPR016131">
    <property type="entry name" value="Haemerythrin_Fe_BS"/>
</dbReference>
<dbReference type="InterPro" id="IPR012312">
    <property type="entry name" value="Hemerythrin-like"/>
</dbReference>
<dbReference type="KEGG" id="asoc:CB4_00202"/>
<gene>
    <name evidence="4" type="ORF">CB4_00202</name>
</gene>
<dbReference type="GO" id="GO:0046872">
    <property type="term" value="F:metal ion binding"/>
    <property type="evidence" value="ECO:0007669"/>
    <property type="project" value="UniProtKB-KW"/>
</dbReference>
<dbReference type="Gene3D" id="1.20.120.50">
    <property type="entry name" value="Hemerythrin-like"/>
    <property type="match status" value="1"/>
</dbReference>
<dbReference type="InterPro" id="IPR050669">
    <property type="entry name" value="Hemerythrin"/>
</dbReference>
<dbReference type="PANTHER" id="PTHR37164">
    <property type="entry name" value="BACTERIOHEMERYTHRIN"/>
    <property type="match status" value="1"/>
</dbReference>
<dbReference type="RefSeq" id="WP_096463187.1">
    <property type="nucleotide sequence ID" value="NZ_AP017312.1"/>
</dbReference>
<dbReference type="AlphaFoldDB" id="A0A0U5AQN1"/>
<evidence type="ECO:0000256" key="1">
    <source>
        <dbReference type="ARBA" id="ARBA00010587"/>
    </source>
</evidence>
<evidence type="ECO:0000313" key="5">
    <source>
        <dbReference type="Proteomes" id="UP000217696"/>
    </source>
</evidence>
<sequence length="139" mass="16663">MSEEITKVEFTDDLYTGIEFVDDQHRQLIDRINMLLDAIQQNDEEFIEDTVGYVLQYTLFHFKSEENVMMRSLYEEFEMHRDQHSIFIKKMFALKMEIEESGITQALVQTLKKELLEWLIMHIQVQDKKLASIEMEAHL</sequence>
<evidence type="ECO:0000256" key="2">
    <source>
        <dbReference type="ARBA" id="ARBA00022723"/>
    </source>
</evidence>
<dbReference type="NCBIfam" id="TIGR02481">
    <property type="entry name" value="hemeryth_dom"/>
    <property type="match status" value="1"/>
</dbReference>
<accession>A0A0U5AQN1</accession>
<dbReference type="PROSITE" id="PS00550">
    <property type="entry name" value="HEMERYTHRINS"/>
    <property type="match status" value="1"/>
</dbReference>
<reference evidence="4 5" key="1">
    <citation type="submission" date="2015-12" db="EMBL/GenBank/DDBJ databases">
        <title>Genome sequence of Aneurinibacillus soli.</title>
        <authorList>
            <person name="Lee J.S."/>
            <person name="Lee K.C."/>
            <person name="Kim K.K."/>
            <person name="Lee B.W."/>
        </authorList>
    </citation>
    <scope>NUCLEOTIDE SEQUENCE [LARGE SCALE GENOMIC DNA]</scope>
    <source>
        <strain evidence="4 5">CB4</strain>
    </source>
</reference>
<organism evidence="4 5">
    <name type="scientific">Aneurinibacillus soli</name>
    <dbReference type="NCBI Taxonomy" id="1500254"/>
    <lineage>
        <taxon>Bacteria</taxon>
        <taxon>Bacillati</taxon>
        <taxon>Bacillota</taxon>
        <taxon>Bacilli</taxon>
        <taxon>Bacillales</taxon>
        <taxon>Paenibacillaceae</taxon>
        <taxon>Aneurinibacillus group</taxon>
        <taxon>Aneurinibacillus</taxon>
    </lineage>
</organism>
<protein>
    <submittedName>
        <fullName evidence="4">Bacteriohemerythrin</fullName>
    </submittedName>
</protein>
<dbReference type="Pfam" id="PF01814">
    <property type="entry name" value="Hemerythrin"/>
    <property type="match status" value="1"/>
</dbReference>
<keyword evidence="2" id="KW-0479">Metal-binding</keyword>
<dbReference type="Proteomes" id="UP000217696">
    <property type="component" value="Chromosome"/>
</dbReference>
<proteinExistence type="inferred from homology"/>
<comment type="similarity">
    <text evidence="1">Belongs to the hemerythrin family.</text>
</comment>
<dbReference type="InterPro" id="IPR035938">
    <property type="entry name" value="Hemerythrin-like_sf"/>
</dbReference>
<name>A0A0U5AQN1_9BACL</name>
<dbReference type="EMBL" id="AP017312">
    <property type="protein sequence ID" value="BAU26113.1"/>
    <property type="molecule type" value="Genomic_DNA"/>
</dbReference>
<keyword evidence="5" id="KW-1185">Reference proteome</keyword>